<name>A0ABX2CXJ8_9CYAN</name>
<sequence>MSENDEIPVSKTLTPEEQALWDAKAKVRVLLNLWDLGGGKMKVKKGDLTKRIVRTNETSQRYVEVLGDLQATGAIEYSLVNRVTLVELSAKGKEVLAEGLKSKDSLFEFDGSQIGTRLGNSLLKWIRHQDSVASVGVEKGKADVGAIASYEDFKSQALALFEKLDKGYNYMGLVPIWHLRRELGEQVSRENFKDLIMQMQADRLFYLQSGEARGATDEQKRDSISDDVRGLLFFASKPS</sequence>
<gene>
    <name evidence="1" type="ORF">E5S67_02381</name>
</gene>
<comment type="caution">
    <text evidence="1">The sequence shown here is derived from an EMBL/GenBank/DDBJ whole genome shotgun (WGS) entry which is preliminary data.</text>
</comment>
<reference evidence="1 2" key="1">
    <citation type="journal article" date="2020" name="Sci. Rep.">
        <title>A novel cyanobacterial geosmin producer, revising GeoA distribution and dispersion patterns in Bacteria.</title>
        <authorList>
            <person name="Churro C."/>
            <person name="Semedo-Aguiar A.P."/>
            <person name="Silva A.D."/>
            <person name="Pereira-Leal J.B."/>
            <person name="Leite R.B."/>
        </authorList>
    </citation>
    <scope>NUCLEOTIDE SEQUENCE [LARGE SCALE GENOMIC DNA]</scope>
    <source>
        <strain evidence="1 2">IPMA8</strain>
    </source>
</reference>
<dbReference type="Proteomes" id="UP000702425">
    <property type="component" value="Unassembled WGS sequence"/>
</dbReference>
<organism evidence="1 2">
    <name type="scientific">Microcoleus asticus IPMA8</name>
    <dbReference type="NCBI Taxonomy" id="2563858"/>
    <lineage>
        <taxon>Bacteria</taxon>
        <taxon>Bacillati</taxon>
        <taxon>Cyanobacteriota</taxon>
        <taxon>Cyanophyceae</taxon>
        <taxon>Oscillatoriophycideae</taxon>
        <taxon>Oscillatoriales</taxon>
        <taxon>Microcoleaceae</taxon>
        <taxon>Microcoleus</taxon>
        <taxon>Microcoleus asticus</taxon>
    </lineage>
</organism>
<evidence type="ECO:0000313" key="1">
    <source>
        <dbReference type="EMBL" id="NQE34653.1"/>
    </source>
</evidence>
<protein>
    <submittedName>
        <fullName evidence="1">Uncharacterized protein</fullName>
    </submittedName>
</protein>
<dbReference type="RefSeq" id="WP_172187382.1">
    <property type="nucleotide sequence ID" value="NZ_CAWPPK010000248.1"/>
</dbReference>
<proteinExistence type="predicted"/>
<evidence type="ECO:0000313" key="2">
    <source>
        <dbReference type="Proteomes" id="UP000702425"/>
    </source>
</evidence>
<keyword evidence="2" id="KW-1185">Reference proteome</keyword>
<accession>A0ABX2CXJ8</accession>
<dbReference type="EMBL" id="SRRZ01000036">
    <property type="protein sequence ID" value="NQE34653.1"/>
    <property type="molecule type" value="Genomic_DNA"/>
</dbReference>